<dbReference type="AlphaFoldDB" id="A0A8K0KJG6"/>
<dbReference type="PANTHER" id="PTHR42714">
    <property type="entry name" value="TRNA MODIFICATION GTPASE GTPBP3"/>
    <property type="match status" value="1"/>
</dbReference>
<dbReference type="InterPro" id="IPR027368">
    <property type="entry name" value="MnmE_dom2"/>
</dbReference>
<feature type="non-terminal residue" evidence="7">
    <location>
        <position position="546"/>
    </location>
</feature>
<reference evidence="7" key="1">
    <citation type="submission" date="2013-04" db="EMBL/GenBank/DDBJ databases">
        <authorList>
            <person name="Qu J."/>
            <person name="Murali S.C."/>
            <person name="Bandaranaike D."/>
            <person name="Bellair M."/>
            <person name="Blankenburg K."/>
            <person name="Chao H."/>
            <person name="Dinh H."/>
            <person name="Doddapaneni H."/>
            <person name="Downs B."/>
            <person name="Dugan-Rocha S."/>
            <person name="Elkadiri S."/>
            <person name="Gnanaolivu R.D."/>
            <person name="Hernandez B."/>
            <person name="Javaid M."/>
            <person name="Jayaseelan J.C."/>
            <person name="Lee S."/>
            <person name="Li M."/>
            <person name="Ming W."/>
            <person name="Munidasa M."/>
            <person name="Muniz J."/>
            <person name="Nguyen L."/>
            <person name="Ongeri F."/>
            <person name="Osuji N."/>
            <person name="Pu L.-L."/>
            <person name="Puazo M."/>
            <person name="Qu C."/>
            <person name="Quiroz J."/>
            <person name="Raj R."/>
            <person name="Weissenberger G."/>
            <person name="Xin Y."/>
            <person name="Zou X."/>
            <person name="Han Y."/>
            <person name="Richards S."/>
            <person name="Worley K."/>
            <person name="Muzny D."/>
            <person name="Gibbs R."/>
        </authorList>
    </citation>
    <scope>NUCLEOTIDE SEQUENCE</scope>
    <source>
        <strain evidence="7">Sampled in the wild</strain>
    </source>
</reference>
<dbReference type="GO" id="GO:0030488">
    <property type="term" value="P:tRNA methylation"/>
    <property type="evidence" value="ECO:0007669"/>
    <property type="project" value="TreeGrafter"/>
</dbReference>
<organism evidence="7 8">
    <name type="scientific">Ladona fulva</name>
    <name type="common">Scarce chaser dragonfly</name>
    <name type="synonym">Libellula fulva</name>
    <dbReference type="NCBI Taxonomy" id="123851"/>
    <lineage>
        <taxon>Eukaryota</taxon>
        <taxon>Metazoa</taxon>
        <taxon>Ecdysozoa</taxon>
        <taxon>Arthropoda</taxon>
        <taxon>Hexapoda</taxon>
        <taxon>Insecta</taxon>
        <taxon>Pterygota</taxon>
        <taxon>Palaeoptera</taxon>
        <taxon>Odonata</taxon>
        <taxon>Epiprocta</taxon>
        <taxon>Anisoptera</taxon>
        <taxon>Libelluloidea</taxon>
        <taxon>Libellulidae</taxon>
        <taxon>Ladona</taxon>
    </lineage>
</organism>
<dbReference type="InterPro" id="IPR005225">
    <property type="entry name" value="Small_GTP-bd"/>
</dbReference>
<dbReference type="FunFam" id="3.30.1360.120:FF:000007">
    <property type="entry name" value="tRNA modification GTPase GTPBP3, mitochondrial"/>
    <property type="match status" value="1"/>
</dbReference>
<sequence>MEIMRLLPRIVSLLNSASKFRSKTLRYKSTIFALSSGYGKCGVSVIRVSGPEASASLFGIAGMKKFPTPRQANLRKIKNHLTNEILDYGIVIWFPGKCVASCPKSFTGEDVCELHVHGGFAVVTSVLETLGKLNDYRPADPGEFTKRAFYAGKLDLLEVEGLADLIQAETEYQRKQALYQMEGSLSKVYMVWRQTLLKCVAHVEAYIDFSEDENIEDDILEQNEKVIQTLVLDLKRHLADGRRGERLRDGVKVAIIGEPNVGKSSLLNLLCRQPAAIVSSIPGTTRDIVERALNIQGFPVILSDTAGLRVDTQDVVELEGVQRARKCVSLADLVLLVVDSKKFYEDIKNEKLSYEDYVKCYAEQLKISDVIFETGLKSNRKLADVGVKSKFSLKENCLLIFNKTDLLKDELELKLLERKFSNVCTISCENNSGIPNMMDSLKRKLTTLCANPSRESPSITQSRHRYHLQDCLHSMETYLNMYKESAQNCDVVLMTECLRQAMRHLGKITGHVSTEDILDVIFSDFCIGAHTFVQDIPYQNVEMFLS</sequence>
<evidence type="ECO:0000256" key="1">
    <source>
        <dbReference type="ARBA" id="ARBA00004173"/>
    </source>
</evidence>
<dbReference type="Pfam" id="PF12631">
    <property type="entry name" value="MnmE_helical"/>
    <property type="match status" value="1"/>
</dbReference>
<dbReference type="Gene3D" id="3.30.1360.120">
    <property type="entry name" value="Probable tRNA modification gtpase trme, domain 1"/>
    <property type="match status" value="1"/>
</dbReference>
<evidence type="ECO:0000256" key="2">
    <source>
        <dbReference type="ARBA" id="ARBA00011043"/>
    </source>
</evidence>
<evidence type="ECO:0000256" key="4">
    <source>
        <dbReference type="ARBA" id="ARBA00022741"/>
    </source>
</evidence>
<reference evidence="7" key="2">
    <citation type="submission" date="2017-10" db="EMBL/GenBank/DDBJ databases">
        <title>Ladona fulva Genome sequencing and assembly.</title>
        <authorList>
            <person name="Murali S."/>
            <person name="Richards S."/>
            <person name="Bandaranaike D."/>
            <person name="Bellair M."/>
            <person name="Blankenburg K."/>
            <person name="Chao H."/>
            <person name="Dinh H."/>
            <person name="Doddapaneni H."/>
            <person name="Dugan-Rocha S."/>
            <person name="Elkadiri S."/>
            <person name="Gnanaolivu R."/>
            <person name="Hernandez B."/>
            <person name="Skinner E."/>
            <person name="Javaid M."/>
            <person name="Lee S."/>
            <person name="Li M."/>
            <person name="Ming W."/>
            <person name="Munidasa M."/>
            <person name="Muniz J."/>
            <person name="Nguyen L."/>
            <person name="Hughes D."/>
            <person name="Osuji N."/>
            <person name="Pu L.-L."/>
            <person name="Puazo M."/>
            <person name="Qu C."/>
            <person name="Quiroz J."/>
            <person name="Raj R."/>
            <person name="Weissenberger G."/>
            <person name="Xin Y."/>
            <person name="Zou X."/>
            <person name="Han Y."/>
            <person name="Worley K."/>
            <person name="Muzny D."/>
            <person name="Gibbs R."/>
        </authorList>
    </citation>
    <scope>NUCLEOTIDE SEQUENCE</scope>
    <source>
        <strain evidence="7">Sampled in the wild</strain>
    </source>
</reference>
<dbReference type="GO" id="GO:0005739">
    <property type="term" value="C:mitochondrion"/>
    <property type="evidence" value="ECO:0007669"/>
    <property type="project" value="UniProtKB-SubCell"/>
</dbReference>
<evidence type="ECO:0000313" key="7">
    <source>
        <dbReference type="EMBL" id="KAG8235692.1"/>
    </source>
</evidence>
<dbReference type="GO" id="GO:0005525">
    <property type="term" value="F:GTP binding"/>
    <property type="evidence" value="ECO:0007669"/>
    <property type="project" value="UniProtKB-KW"/>
</dbReference>
<dbReference type="Pfam" id="PF10396">
    <property type="entry name" value="TrmE_N"/>
    <property type="match status" value="1"/>
</dbReference>
<dbReference type="InterPro" id="IPR027266">
    <property type="entry name" value="TrmE/GcvT-like"/>
</dbReference>
<comment type="similarity">
    <text evidence="2">Belongs to the TRAFAC class TrmE-Era-EngA-EngB-Septin-like GTPase superfamily. TrmE GTPase family.</text>
</comment>
<dbReference type="InterPro" id="IPR006073">
    <property type="entry name" value="GTP-bd"/>
</dbReference>
<dbReference type="NCBIfam" id="NF003661">
    <property type="entry name" value="PRK05291.1-3"/>
    <property type="match status" value="1"/>
</dbReference>
<accession>A0A8K0KJG6</accession>
<dbReference type="OrthoDB" id="188276at2759"/>
<dbReference type="HAMAP" id="MF_00379">
    <property type="entry name" value="GTPase_MnmE"/>
    <property type="match status" value="1"/>
</dbReference>
<dbReference type="Proteomes" id="UP000792457">
    <property type="component" value="Unassembled WGS sequence"/>
</dbReference>
<dbReference type="PANTHER" id="PTHR42714:SF2">
    <property type="entry name" value="TRNA MODIFICATION GTPASE GTPBP3, MITOCHONDRIAL"/>
    <property type="match status" value="1"/>
</dbReference>
<dbReference type="InterPro" id="IPR004520">
    <property type="entry name" value="GTPase_MnmE"/>
</dbReference>
<dbReference type="CDD" id="cd14858">
    <property type="entry name" value="TrmE_N"/>
    <property type="match status" value="1"/>
</dbReference>
<comment type="subcellular location">
    <subcellularLocation>
        <location evidence="1">Mitochondrion</location>
    </subcellularLocation>
</comment>
<dbReference type="InterPro" id="IPR025867">
    <property type="entry name" value="MnmE_helical"/>
</dbReference>
<dbReference type="NCBIfam" id="TIGR00231">
    <property type="entry name" value="small_GTP"/>
    <property type="match status" value="1"/>
</dbReference>
<dbReference type="GO" id="GO:0002098">
    <property type="term" value="P:tRNA wobble uridine modification"/>
    <property type="evidence" value="ECO:0007669"/>
    <property type="project" value="TreeGrafter"/>
</dbReference>
<comment type="caution">
    <text evidence="7">The sequence shown here is derived from an EMBL/GenBank/DDBJ whole genome shotgun (WGS) entry which is preliminary data.</text>
</comment>
<keyword evidence="4" id="KW-0547">Nucleotide-binding</keyword>
<dbReference type="GO" id="GO:0003924">
    <property type="term" value="F:GTPase activity"/>
    <property type="evidence" value="ECO:0007669"/>
    <property type="project" value="InterPro"/>
</dbReference>
<dbReference type="SUPFAM" id="SSF116878">
    <property type="entry name" value="TrmE connector domain"/>
    <property type="match status" value="1"/>
</dbReference>
<evidence type="ECO:0000256" key="3">
    <source>
        <dbReference type="ARBA" id="ARBA00022694"/>
    </source>
</evidence>
<gene>
    <name evidence="7" type="ORF">J437_LFUL014036</name>
</gene>
<dbReference type="InterPro" id="IPR018948">
    <property type="entry name" value="GTP-bd_TrmE_N"/>
</dbReference>
<dbReference type="InterPro" id="IPR031168">
    <property type="entry name" value="G_TrmE"/>
</dbReference>
<keyword evidence="3" id="KW-0819">tRNA processing</keyword>
<name>A0A8K0KJG6_LADFU</name>
<evidence type="ECO:0000259" key="6">
    <source>
        <dbReference type="PROSITE" id="PS51709"/>
    </source>
</evidence>
<dbReference type="Gene3D" id="3.40.50.300">
    <property type="entry name" value="P-loop containing nucleotide triphosphate hydrolases"/>
    <property type="match status" value="1"/>
</dbReference>
<keyword evidence="5" id="KW-0342">GTP-binding</keyword>
<dbReference type="EMBL" id="KZ308939">
    <property type="protein sequence ID" value="KAG8235692.1"/>
    <property type="molecule type" value="Genomic_DNA"/>
</dbReference>
<dbReference type="InterPro" id="IPR027417">
    <property type="entry name" value="P-loop_NTPase"/>
</dbReference>
<dbReference type="Gene3D" id="1.20.120.430">
    <property type="entry name" value="tRNA modification GTPase MnmE domain 2"/>
    <property type="match status" value="1"/>
</dbReference>
<protein>
    <recommendedName>
        <fullName evidence="6">TrmE-type G domain-containing protein</fullName>
    </recommendedName>
</protein>
<dbReference type="CDD" id="cd04164">
    <property type="entry name" value="trmE"/>
    <property type="match status" value="1"/>
</dbReference>
<evidence type="ECO:0000256" key="5">
    <source>
        <dbReference type="ARBA" id="ARBA00023134"/>
    </source>
</evidence>
<feature type="domain" description="TrmE-type G" evidence="6">
    <location>
        <begin position="250"/>
        <end position="446"/>
    </location>
</feature>
<dbReference type="SUPFAM" id="SSF52540">
    <property type="entry name" value="P-loop containing nucleoside triphosphate hydrolases"/>
    <property type="match status" value="1"/>
</dbReference>
<proteinExistence type="inferred from homology"/>
<keyword evidence="8" id="KW-1185">Reference proteome</keyword>
<evidence type="ECO:0000313" key="8">
    <source>
        <dbReference type="Proteomes" id="UP000792457"/>
    </source>
</evidence>
<dbReference type="PROSITE" id="PS51709">
    <property type="entry name" value="G_TRME"/>
    <property type="match status" value="1"/>
</dbReference>
<dbReference type="Pfam" id="PF01926">
    <property type="entry name" value="MMR_HSR1"/>
    <property type="match status" value="1"/>
</dbReference>